<keyword evidence="2" id="KW-0808">Transferase</keyword>
<dbReference type="Gene3D" id="3.40.630.30">
    <property type="match status" value="1"/>
</dbReference>
<dbReference type="Proteomes" id="UP000245890">
    <property type="component" value="Unassembled WGS sequence"/>
</dbReference>
<evidence type="ECO:0000313" key="2">
    <source>
        <dbReference type="EMBL" id="PVX29060.1"/>
    </source>
</evidence>
<sequence length="173" mass="18514">MTQLVSLDSVDSSAVEALLDRAFGTDRHLRTAYRVRQGTLPIRPLSFAACDADGSLLGTIQSWPVSLASDIGPLVPLVMVGPVAVEPARQQAGIGRMLMQHMLDAAEASAVPGAEALMLIGDPEYYGRFFGFDATRTGRWRLPGPFEPRRLLARGSAVPNCAGTVVPRLREAA</sequence>
<dbReference type="RefSeq" id="WP_116468503.1">
    <property type="nucleotide sequence ID" value="NZ_QENQ01000001.1"/>
</dbReference>
<proteinExistence type="predicted"/>
<dbReference type="CDD" id="cd04301">
    <property type="entry name" value="NAT_SF"/>
    <property type="match status" value="1"/>
</dbReference>
<dbReference type="OrthoDB" id="9815099at2"/>
<dbReference type="GO" id="GO:0016747">
    <property type="term" value="F:acyltransferase activity, transferring groups other than amino-acyl groups"/>
    <property type="evidence" value="ECO:0007669"/>
    <property type="project" value="InterPro"/>
</dbReference>
<dbReference type="SUPFAM" id="SSF55729">
    <property type="entry name" value="Acyl-CoA N-acyltransferases (Nat)"/>
    <property type="match status" value="1"/>
</dbReference>
<dbReference type="InterPro" id="IPR000182">
    <property type="entry name" value="GNAT_dom"/>
</dbReference>
<accession>A0A2U0SCL0</accession>
<feature type="domain" description="N-acetyltransferase" evidence="1">
    <location>
        <begin position="2"/>
        <end position="153"/>
    </location>
</feature>
<reference evidence="2 3" key="1">
    <citation type="submission" date="2018-05" db="EMBL/GenBank/DDBJ databases">
        <title>Description of Sphingomonas pokkalii sp nov, isolated from the rhizosphere of saline tolerant pokkali rice and its draft genome analysis.</title>
        <authorList>
            <person name="Menon R."/>
            <person name="Kumari S."/>
            <person name="Rameshkumar N."/>
        </authorList>
    </citation>
    <scope>NUCLEOTIDE SEQUENCE [LARGE SCALE GENOMIC DNA]</scope>
    <source>
        <strain evidence="2 3">L3B27</strain>
    </source>
</reference>
<comment type="caution">
    <text evidence="2">The sequence shown here is derived from an EMBL/GenBank/DDBJ whole genome shotgun (WGS) entry which is preliminary data.</text>
</comment>
<protein>
    <submittedName>
        <fullName evidence="2">GNAT family N-acetyltransferase</fullName>
    </submittedName>
</protein>
<organism evidence="2 3">
    <name type="scientific">Sphingomonas pokkalii</name>
    <dbReference type="NCBI Taxonomy" id="2175090"/>
    <lineage>
        <taxon>Bacteria</taxon>
        <taxon>Pseudomonadati</taxon>
        <taxon>Pseudomonadota</taxon>
        <taxon>Alphaproteobacteria</taxon>
        <taxon>Sphingomonadales</taxon>
        <taxon>Sphingomonadaceae</taxon>
        <taxon>Sphingomonas</taxon>
    </lineage>
</organism>
<dbReference type="EMBL" id="QENQ01000001">
    <property type="protein sequence ID" value="PVX29060.1"/>
    <property type="molecule type" value="Genomic_DNA"/>
</dbReference>
<dbReference type="Pfam" id="PF00583">
    <property type="entry name" value="Acetyltransf_1"/>
    <property type="match status" value="1"/>
</dbReference>
<evidence type="ECO:0000313" key="3">
    <source>
        <dbReference type="Proteomes" id="UP000245890"/>
    </source>
</evidence>
<dbReference type="PROSITE" id="PS51186">
    <property type="entry name" value="GNAT"/>
    <property type="match status" value="1"/>
</dbReference>
<evidence type="ECO:0000259" key="1">
    <source>
        <dbReference type="PROSITE" id="PS51186"/>
    </source>
</evidence>
<dbReference type="AlphaFoldDB" id="A0A2U0SCL0"/>
<name>A0A2U0SCL0_9SPHN</name>
<gene>
    <name evidence="2" type="ORF">DD559_06700</name>
</gene>
<dbReference type="InterPro" id="IPR016181">
    <property type="entry name" value="Acyl_CoA_acyltransferase"/>
</dbReference>
<keyword evidence="3" id="KW-1185">Reference proteome</keyword>